<evidence type="ECO:0000313" key="2">
    <source>
        <dbReference type="EMBL" id="KAK5639231.1"/>
    </source>
</evidence>
<keyword evidence="3" id="KW-1185">Reference proteome</keyword>
<name>A0AAN7ZG44_9COLE</name>
<proteinExistence type="predicted"/>
<dbReference type="InterPro" id="IPR039884">
    <property type="entry name" value="R3HC1/R3HCL"/>
</dbReference>
<reference evidence="2 3" key="1">
    <citation type="journal article" date="2024" name="Insects">
        <title>An Improved Chromosome-Level Genome Assembly of the Firefly Pyrocoelia pectoralis.</title>
        <authorList>
            <person name="Fu X."/>
            <person name="Meyer-Rochow V.B."/>
            <person name="Ballantyne L."/>
            <person name="Zhu X."/>
        </authorList>
    </citation>
    <scope>NUCLEOTIDE SEQUENCE [LARGE SCALE GENOMIC DNA]</scope>
    <source>
        <strain evidence="2">XCY_ONT2</strain>
    </source>
</reference>
<comment type="caution">
    <text evidence="2">The sequence shown here is derived from an EMBL/GenBank/DDBJ whole genome shotgun (WGS) entry which is preliminary data.</text>
</comment>
<dbReference type="EMBL" id="JAVRBK010000009">
    <property type="protein sequence ID" value="KAK5639231.1"/>
    <property type="molecule type" value="Genomic_DNA"/>
</dbReference>
<evidence type="ECO:0000256" key="1">
    <source>
        <dbReference type="SAM" id="MobiDB-lite"/>
    </source>
</evidence>
<sequence length="272" mass="31727">MESGETRTKSSKKSKPRPTQSYYVPPAQRSLTKKHINQTIKLSNYQTTINEKEDVNLSQLYISYSDENTKKIYDCDTDNEKEEMQRAIENISRKRRPLIKNTRNVIKATNDYSAYENTKYEDLEHVIELYDFPPTLKTQDIMQLYRDASEDSMYVKWCDDTHCLLVLSTPAQAQRALQIDHEIIKSRPLECSSAIAIMTAHSSDLKPAMKRPQTNMQTARRLINRHLGTKPSLSKEDIELERQALRDAREQRRLERQSEKDAWEGNPRNAKS</sequence>
<dbReference type="Gene3D" id="3.30.70.330">
    <property type="match status" value="1"/>
</dbReference>
<accession>A0AAN7ZG44</accession>
<gene>
    <name evidence="2" type="ORF">RI129_011723</name>
</gene>
<dbReference type="PANTHER" id="PTHR21678:SF0">
    <property type="entry name" value="C3H1-TYPE DOMAIN-CONTAINING PROTEIN"/>
    <property type="match status" value="1"/>
</dbReference>
<protein>
    <submittedName>
        <fullName evidence="2">Uncharacterized protein</fullName>
    </submittedName>
</protein>
<dbReference type="AlphaFoldDB" id="A0AAN7ZG44"/>
<dbReference type="PANTHER" id="PTHR21678">
    <property type="entry name" value="GROWTH INHIBITION AND DIFFERENTIATION RELATED PROTEIN 88"/>
    <property type="match status" value="1"/>
</dbReference>
<evidence type="ECO:0000313" key="3">
    <source>
        <dbReference type="Proteomes" id="UP001329430"/>
    </source>
</evidence>
<organism evidence="2 3">
    <name type="scientific">Pyrocoelia pectoralis</name>
    <dbReference type="NCBI Taxonomy" id="417401"/>
    <lineage>
        <taxon>Eukaryota</taxon>
        <taxon>Metazoa</taxon>
        <taxon>Ecdysozoa</taxon>
        <taxon>Arthropoda</taxon>
        <taxon>Hexapoda</taxon>
        <taxon>Insecta</taxon>
        <taxon>Pterygota</taxon>
        <taxon>Neoptera</taxon>
        <taxon>Endopterygota</taxon>
        <taxon>Coleoptera</taxon>
        <taxon>Polyphaga</taxon>
        <taxon>Elateriformia</taxon>
        <taxon>Elateroidea</taxon>
        <taxon>Lampyridae</taxon>
        <taxon>Lampyrinae</taxon>
        <taxon>Pyrocoelia</taxon>
    </lineage>
</organism>
<feature type="compositionally biased region" description="Basic and acidic residues" evidence="1">
    <location>
        <begin position="249"/>
        <end position="263"/>
    </location>
</feature>
<dbReference type="Proteomes" id="UP001329430">
    <property type="component" value="Chromosome 9"/>
</dbReference>
<feature type="region of interest" description="Disordered" evidence="1">
    <location>
        <begin position="1"/>
        <end position="30"/>
    </location>
</feature>
<feature type="region of interest" description="Disordered" evidence="1">
    <location>
        <begin position="249"/>
        <end position="272"/>
    </location>
</feature>
<dbReference type="InterPro" id="IPR012677">
    <property type="entry name" value="Nucleotide-bd_a/b_plait_sf"/>
</dbReference>